<dbReference type="EMBL" id="JBHFNQ010000197">
    <property type="protein sequence ID" value="MFB2880182.1"/>
    <property type="molecule type" value="Genomic_DNA"/>
</dbReference>
<proteinExistence type="predicted"/>
<keyword evidence="1" id="KW-0175">Coiled coil</keyword>
<evidence type="ECO:0000313" key="2">
    <source>
        <dbReference type="EMBL" id="MFB2880182.1"/>
    </source>
</evidence>
<dbReference type="RefSeq" id="WP_413263707.1">
    <property type="nucleotide sequence ID" value="NZ_JBHFNQ010000197.1"/>
</dbReference>
<reference evidence="2 3" key="1">
    <citation type="submission" date="2024-09" db="EMBL/GenBank/DDBJ databases">
        <title>Floridaenema gen nov. (Aerosakkonemataceae, Aerosakkonematales ord. nov., Cyanobacteria) from benthic tropical and subtropical fresh waters, with the description of four new species.</title>
        <authorList>
            <person name="Moretto J.A."/>
            <person name="Berthold D.E."/>
            <person name="Lefler F.W."/>
            <person name="Huang I.-S."/>
            <person name="Laughinghouse H. IV."/>
        </authorList>
    </citation>
    <scope>NUCLEOTIDE SEQUENCE [LARGE SCALE GENOMIC DNA]</scope>
    <source>
        <strain evidence="2 3">BLCC-F46</strain>
    </source>
</reference>
<evidence type="ECO:0000256" key="1">
    <source>
        <dbReference type="SAM" id="Coils"/>
    </source>
</evidence>
<dbReference type="Pfam" id="PF11780">
    <property type="entry name" value="DUF3318"/>
    <property type="match status" value="1"/>
</dbReference>
<evidence type="ECO:0000313" key="3">
    <source>
        <dbReference type="Proteomes" id="UP001576774"/>
    </source>
</evidence>
<accession>A0ABV4XCP4</accession>
<name>A0ABV4XCP4_9CYAN</name>
<protein>
    <submittedName>
        <fullName evidence="2">DUF3318 domain-containing protein</fullName>
    </submittedName>
</protein>
<dbReference type="InterPro" id="IPR021751">
    <property type="entry name" value="DUF3318"/>
</dbReference>
<dbReference type="Proteomes" id="UP001576774">
    <property type="component" value="Unassembled WGS sequence"/>
</dbReference>
<feature type="coiled-coil region" evidence="1">
    <location>
        <begin position="185"/>
        <end position="212"/>
    </location>
</feature>
<gene>
    <name evidence="2" type="ORF">ACE1CC_25310</name>
</gene>
<comment type="caution">
    <text evidence="2">The sequence shown here is derived from an EMBL/GenBank/DDBJ whole genome shotgun (WGS) entry which is preliminary data.</text>
</comment>
<sequence>MTSYVTSSARSEMSELRRLKSLLPPEMQSWVTVEGTTEINPPLIRCEEIGKDQVEIQIDLVRWDQLALDQRNLVFWHEVARIQNDTIPKDGWEMAALAIGLGGAVGELWVQDGLLLLLALALCGVSGWRLYQKNNGERTIKEAIDADEKAIALATRFGYTLPNAYKSLGSALKTLLDQSNNKRQRSRYEARLQALKRSANKAKAKAKAERGEEF</sequence>
<organism evidence="2 3">
    <name type="scientific">Floridaenema aerugineum BLCC-F46</name>
    <dbReference type="NCBI Taxonomy" id="3153654"/>
    <lineage>
        <taxon>Bacteria</taxon>
        <taxon>Bacillati</taxon>
        <taxon>Cyanobacteriota</taxon>
        <taxon>Cyanophyceae</taxon>
        <taxon>Oscillatoriophycideae</taxon>
        <taxon>Aerosakkonematales</taxon>
        <taxon>Aerosakkonemataceae</taxon>
        <taxon>Floridanema</taxon>
        <taxon>Floridanema aerugineum</taxon>
    </lineage>
</organism>
<keyword evidence="3" id="KW-1185">Reference proteome</keyword>